<dbReference type="SUPFAM" id="SSF58104">
    <property type="entry name" value="Methyl-accepting chemotaxis protein (MCP) signaling domain"/>
    <property type="match status" value="1"/>
</dbReference>
<dbReference type="InterPro" id="IPR003660">
    <property type="entry name" value="HAMP_dom"/>
</dbReference>
<accession>A9D2A8</accession>
<dbReference type="Proteomes" id="UP000004291">
    <property type="component" value="Chromosome"/>
</dbReference>
<dbReference type="InterPro" id="IPR007891">
    <property type="entry name" value="CHASE3"/>
</dbReference>
<dbReference type="FunFam" id="1.10.287.950:FF:000001">
    <property type="entry name" value="Methyl-accepting chemotaxis sensory transducer"/>
    <property type="match status" value="1"/>
</dbReference>
<dbReference type="eggNOG" id="COG0840">
    <property type="taxonomic scope" value="Bacteria"/>
</dbReference>
<evidence type="ECO:0000313" key="10">
    <source>
        <dbReference type="Proteomes" id="UP000004291"/>
    </source>
</evidence>
<sequence length="651" mass="69193">MLKNISVSAKGFVAFAILAFIAISASSLIYVRAVTTTELVERNQNMALLREETVKISNDVTFANMALKNFLLTGNRDFVTVYEETSAVIDADIAKLEAMVAESAPDQASTVADVKTILAEWRTTLVDRQIALMRDPLTVELARVLELTGEGTKLQGAFKENIGSIATVVQERSLVTAEEQRAALSGVVFISLAASVIVAIVAGLMGLLNFRLVSRPLSRLADATARLADGDLDVTIDKGGKDEIGKMAESMQVFREAAVANKQLQADAEANRQQAEADRLAAQEAAEANAAERLKIATSGLATGLQRLADGDLSFQLEEAFAPDFEALRHDFNKSIRQLSGTMASITESVSMMETGTREIANGTDDLSKRTERQAAALEETAAAVEEITANVTNSTQRTEEARGVASQANSSAVESSEVVGRAEDAMRRIEESSNQISNIIGVIDEIAFQTNLLALNAGVEAARAGEAGRGFAVVAQEVRELAQRSANAAKEIKELIQNSSSEVSSGVDLVRKASEALRTIGGFITDINTHMDAIAISAKEQSTGLSEVNQAVNSMDQTTQQNAAMVEESNAASSELAMEAGKLRELISQFRIDGSATMQSASLHATAQAMADAAPKAKPSAPSRAPSKAPAPQPQSHGNAALAQDDWEEF</sequence>
<dbReference type="OrthoDB" id="3289104at2"/>
<keyword evidence="4" id="KW-0807">Transducer</keyword>
<keyword evidence="10" id="KW-1185">Reference proteome</keyword>
<dbReference type="PANTHER" id="PTHR43531:SF11">
    <property type="entry name" value="METHYL-ACCEPTING CHEMOTAXIS PROTEIN 3"/>
    <property type="match status" value="1"/>
</dbReference>
<comment type="subcellular location">
    <subcellularLocation>
        <location evidence="1">Membrane</location>
    </subcellularLocation>
</comment>
<dbReference type="CDD" id="cd11386">
    <property type="entry name" value="MCP_signal"/>
    <property type="match status" value="1"/>
</dbReference>
<feature type="domain" description="HAMP" evidence="8">
    <location>
        <begin position="301"/>
        <end position="344"/>
    </location>
</feature>
<feature type="compositionally biased region" description="Low complexity" evidence="5">
    <location>
        <begin position="607"/>
        <end position="631"/>
    </location>
</feature>
<dbReference type="Gene3D" id="6.10.340.10">
    <property type="match status" value="1"/>
</dbReference>
<feature type="transmembrane region" description="Helical" evidence="6">
    <location>
        <begin position="182"/>
        <end position="210"/>
    </location>
</feature>
<feature type="domain" description="Methyl-accepting transducer" evidence="7">
    <location>
        <begin position="349"/>
        <end position="578"/>
    </location>
</feature>
<feature type="domain" description="HAMP" evidence="8">
    <location>
        <begin position="211"/>
        <end position="263"/>
    </location>
</feature>
<protein>
    <submittedName>
        <fullName evidence="9">Methyl-accepting chemotaxis protein</fullName>
    </submittedName>
</protein>
<dbReference type="EMBL" id="ABIA03000004">
    <property type="protein sequence ID" value="EDQ34167.1"/>
    <property type="molecule type" value="Genomic_DNA"/>
</dbReference>
<keyword evidence="6" id="KW-0812">Transmembrane</keyword>
<keyword evidence="2" id="KW-0145">Chemotaxis</keyword>
<feature type="region of interest" description="Disordered" evidence="5">
    <location>
        <begin position="607"/>
        <end position="651"/>
    </location>
</feature>
<dbReference type="InterPro" id="IPR051310">
    <property type="entry name" value="MCP_chemotaxis"/>
</dbReference>
<keyword evidence="6" id="KW-0472">Membrane</keyword>
<keyword evidence="6" id="KW-1133">Transmembrane helix</keyword>
<feature type="region of interest" description="Disordered" evidence="5">
    <location>
        <begin position="393"/>
        <end position="422"/>
    </location>
</feature>
<name>A9D2A8_HOEPD</name>
<evidence type="ECO:0000256" key="3">
    <source>
        <dbReference type="ARBA" id="ARBA00029447"/>
    </source>
</evidence>
<dbReference type="PANTHER" id="PTHR43531">
    <property type="entry name" value="PROTEIN ICFG"/>
    <property type="match status" value="1"/>
</dbReference>
<reference evidence="9 10" key="1">
    <citation type="submission" date="2007-10" db="EMBL/GenBank/DDBJ databases">
        <authorList>
            <person name="Wagner-Dobler I."/>
            <person name="Ferriera S."/>
            <person name="Johnson J."/>
            <person name="Kravitz S."/>
            <person name="Beeson K."/>
            <person name="Sutton G."/>
            <person name="Rogers Y.-H."/>
            <person name="Friedman R."/>
            <person name="Frazier M."/>
            <person name="Venter J.C."/>
        </authorList>
    </citation>
    <scope>NUCLEOTIDE SEQUENCE [LARGE SCALE GENOMIC DNA]</scope>
    <source>
        <strain evidence="9 10">DFL-43</strain>
    </source>
</reference>
<dbReference type="InterPro" id="IPR004089">
    <property type="entry name" value="MCPsignal_dom"/>
</dbReference>
<evidence type="ECO:0000256" key="6">
    <source>
        <dbReference type="SAM" id="Phobius"/>
    </source>
</evidence>
<comment type="caution">
    <text evidence="9">The sequence shown here is derived from an EMBL/GenBank/DDBJ whole genome shotgun (WGS) entry which is preliminary data.</text>
</comment>
<evidence type="ECO:0000259" key="8">
    <source>
        <dbReference type="PROSITE" id="PS50885"/>
    </source>
</evidence>
<dbReference type="Gene3D" id="1.10.287.950">
    <property type="entry name" value="Methyl-accepting chemotaxis protein"/>
    <property type="match status" value="1"/>
</dbReference>
<dbReference type="Pfam" id="PF00015">
    <property type="entry name" value="MCPsignal"/>
    <property type="match status" value="1"/>
</dbReference>
<dbReference type="GO" id="GO:0004888">
    <property type="term" value="F:transmembrane signaling receptor activity"/>
    <property type="evidence" value="ECO:0007669"/>
    <property type="project" value="TreeGrafter"/>
</dbReference>
<organism evidence="9 10">
    <name type="scientific">Hoeflea phototrophica (strain DSM 17068 / NCIMB 14078 / DFL-43)</name>
    <dbReference type="NCBI Taxonomy" id="411684"/>
    <lineage>
        <taxon>Bacteria</taxon>
        <taxon>Pseudomonadati</taxon>
        <taxon>Pseudomonadota</taxon>
        <taxon>Alphaproteobacteria</taxon>
        <taxon>Hyphomicrobiales</taxon>
        <taxon>Rhizobiaceae</taxon>
        <taxon>Hoeflea</taxon>
    </lineage>
</organism>
<evidence type="ECO:0000259" key="7">
    <source>
        <dbReference type="PROSITE" id="PS50111"/>
    </source>
</evidence>
<dbReference type="GO" id="GO:0006935">
    <property type="term" value="P:chemotaxis"/>
    <property type="evidence" value="ECO:0007669"/>
    <property type="project" value="UniProtKB-KW"/>
</dbReference>
<evidence type="ECO:0000313" key="9">
    <source>
        <dbReference type="EMBL" id="EDQ34167.1"/>
    </source>
</evidence>
<dbReference type="GO" id="GO:0005886">
    <property type="term" value="C:plasma membrane"/>
    <property type="evidence" value="ECO:0007669"/>
    <property type="project" value="TreeGrafter"/>
</dbReference>
<dbReference type="PROSITE" id="PS50111">
    <property type="entry name" value="CHEMOTAXIS_TRANSDUC_2"/>
    <property type="match status" value="1"/>
</dbReference>
<evidence type="ECO:0000256" key="2">
    <source>
        <dbReference type="ARBA" id="ARBA00022500"/>
    </source>
</evidence>
<dbReference type="GO" id="GO:0007165">
    <property type="term" value="P:signal transduction"/>
    <property type="evidence" value="ECO:0007669"/>
    <property type="project" value="UniProtKB-KW"/>
</dbReference>
<reference evidence="9 10" key="2">
    <citation type="submission" date="2012-06" db="EMBL/GenBank/DDBJ databases">
        <authorList>
            <person name="Fiebig A."/>
        </authorList>
    </citation>
    <scope>NUCLEOTIDE SEQUENCE [LARGE SCALE GENOMIC DNA]</scope>
    <source>
        <strain evidence="9 10">DFL-43</strain>
    </source>
</reference>
<dbReference type="STRING" id="411684.HPDFL43_14257"/>
<feature type="compositionally biased region" description="Low complexity" evidence="5">
    <location>
        <begin position="405"/>
        <end position="420"/>
    </location>
</feature>
<dbReference type="CDD" id="cd06225">
    <property type="entry name" value="HAMP"/>
    <property type="match status" value="1"/>
</dbReference>
<proteinExistence type="inferred from homology"/>
<dbReference type="AlphaFoldDB" id="A9D2A8"/>
<evidence type="ECO:0000256" key="5">
    <source>
        <dbReference type="SAM" id="MobiDB-lite"/>
    </source>
</evidence>
<dbReference type="Pfam" id="PF00672">
    <property type="entry name" value="HAMP"/>
    <property type="match status" value="1"/>
</dbReference>
<dbReference type="SUPFAM" id="SSF158472">
    <property type="entry name" value="HAMP domain-like"/>
    <property type="match status" value="1"/>
</dbReference>
<comment type="similarity">
    <text evidence="3">Belongs to the methyl-accepting chemotaxis (MCP) protein family.</text>
</comment>
<evidence type="ECO:0000256" key="4">
    <source>
        <dbReference type="PROSITE-ProRule" id="PRU00284"/>
    </source>
</evidence>
<dbReference type="SMART" id="SM00283">
    <property type="entry name" value="MA"/>
    <property type="match status" value="1"/>
</dbReference>
<dbReference type="HOGENOM" id="CLU_000445_107_20_5"/>
<dbReference type="RefSeq" id="WP_007198613.1">
    <property type="nucleotide sequence ID" value="NZ_CM002917.1"/>
</dbReference>
<evidence type="ECO:0000256" key="1">
    <source>
        <dbReference type="ARBA" id="ARBA00004370"/>
    </source>
</evidence>
<dbReference type="SMART" id="SM00304">
    <property type="entry name" value="HAMP"/>
    <property type="match status" value="2"/>
</dbReference>
<feature type="transmembrane region" description="Helical" evidence="6">
    <location>
        <begin position="12"/>
        <end position="31"/>
    </location>
</feature>
<dbReference type="PROSITE" id="PS50885">
    <property type="entry name" value="HAMP"/>
    <property type="match status" value="2"/>
</dbReference>
<gene>
    <name evidence="9" type="ORF">HPDFL43_14257</name>
</gene>
<dbReference type="Pfam" id="PF05227">
    <property type="entry name" value="CHASE3"/>
    <property type="match status" value="1"/>
</dbReference>